<gene>
    <name evidence="1" type="ORF">BU24DRAFT_53810</name>
</gene>
<dbReference type="AlphaFoldDB" id="A0A6A5XFI3"/>
<keyword evidence="2" id="KW-1185">Reference proteome</keyword>
<dbReference type="Proteomes" id="UP000799778">
    <property type="component" value="Unassembled WGS sequence"/>
</dbReference>
<reference evidence="1" key="1">
    <citation type="journal article" date="2020" name="Stud. Mycol.">
        <title>101 Dothideomycetes genomes: a test case for predicting lifestyles and emergence of pathogens.</title>
        <authorList>
            <person name="Haridas S."/>
            <person name="Albert R."/>
            <person name="Binder M."/>
            <person name="Bloem J."/>
            <person name="Labutti K."/>
            <person name="Salamov A."/>
            <person name="Andreopoulos B."/>
            <person name="Baker S."/>
            <person name="Barry K."/>
            <person name="Bills G."/>
            <person name="Bluhm B."/>
            <person name="Cannon C."/>
            <person name="Castanera R."/>
            <person name="Culley D."/>
            <person name="Daum C."/>
            <person name="Ezra D."/>
            <person name="Gonzalez J."/>
            <person name="Henrissat B."/>
            <person name="Kuo A."/>
            <person name="Liang C."/>
            <person name="Lipzen A."/>
            <person name="Lutzoni F."/>
            <person name="Magnuson J."/>
            <person name="Mondo S."/>
            <person name="Nolan M."/>
            <person name="Ohm R."/>
            <person name="Pangilinan J."/>
            <person name="Park H.-J."/>
            <person name="Ramirez L."/>
            <person name="Alfaro M."/>
            <person name="Sun H."/>
            <person name="Tritt A."/>
            <person name="Yoshinaga Y."/>
            <person name="Zwiers L.-H."/>
            <person name="Turgeon B."/>
            <person name="Goodwin S."/>
            <person name="Spatafora J."/>
            <person name="Crous P."/>
            <person name="Grigoriev I."/>
        </authorList>
    </citation>
    <scope>NUCLEOTIDE SEQUENCE</scope>
    <source>
        <strain evidence="1">CBS 175.79</strain>
    </source>
</reference>
<evidence type="ECO:0000313" key="2">
    <source>
        <dbReference type="Proteomes" id="UP000799778"/>
    </source>
</evidence>
<dbReference type="GeneID" id="54291764"/>
<sequence length="178" mass="20723">MGGRTSCVYTFTPISSINHVPGHPSTTSQCTCIHVYIYTSTNMSRQINYEKLRHAEKLNGIVLKDRRRYHSRLVHLISRGLEDVGKRMHPARNLSMGRWVERGMRPAGVLFILFQEAMVLRIYFISRSNEEVVRVLVRHACEVYQCSHRRLLQSGCHRIGYLGRGRSWIMYWSGCVIR</sequence>
<accession>A0A6A5XFI3</accession>
<dbReference type="EMBL" id="ML978075">
    <property type="protein sequence ID" value="KAF2011134.1"/>
    <property type="molecule type" value="Genomic_DNA"/>
</dbReference>
<protein>
    <submittedName>
        <fullName evidence="1">Uncharacterized protein</fullName>
    </submittedName>
</protein>
<dbReference type="RefSeq" id="XP_033379473.1">
    <property type="nucleotide sequence ID" value="XM_033534367.1"/>
</dbReference>
<name>A0A6A5XFI3_9PLEO</name>
<proteinExistence type="predicted"/>
<organism evidence="1 2">
    <name type="scientific">Aaosphaeria arxii CBS 175.79</name>
    <dbReference type="NCBI Taxonomy" id="1450172"/>
    <lineage>
        <taxon>Eukaryota</taxon>
        <taxon>Fungi</taxon>
        <taxon>Dikarya</taxon>
        <taxon>Ascomycota</taxon>
        <taxon>Pezizomycotina</taxon>
        <taxon>Dothideomycetes</taxon>
        <taxon>Pleosporomycetidae</taxon>
        <taxon>Pleosporales</taxon>
        <taxon>Pleosporales incertae sedis</taxon>
        <taxon>Aaosphaeria</taxon>
    </lineage>
</organism>
<evidence type="ECO:0000313" key="1">
    <source>
        <dbReference type="EMBL" id="KAF2011134.1"/>
    </source>
</evidence>